<dbReference type="Pfam" id="PF00892">
    <property type="entry name" value="EamA"/>
    <property type="match status" value="1"/>
</dbReference>
<evidence type="ECO:0000313" key="3">
    <source>
        <dbReference type="EMBL" id="SVD64466.1"/>
    </source>
</evidence>
<feature type="transmembrane region" description="Helical" evidence="1">
    <location>
        <begin position="17"/>
        <end position="37"/>
    </location>
</feature>
<dbReference type="AlphaFoldDB" id="A0A382WZT5"/>
<keyword evidence="1" id="KW-0472">Membrane</keyword>
<feature type="transmembrane region" description="Helical" evidence="1">
    <location>
        <begin position="49"/>
        <end position="66"/>
    </location>
</feature>
<dbReference type="InterPro" id="IPR037185">
    <property type="entry name" value="EmrE-like"/>
</dbReference>
<feature type="transmembrane region" description="Helical" evidence="1">
    <location>
        <begin position="135"/>
        <end position="153"/>
    </location>
</feature>
<feature type="non-terminal residue" evidence="3">
    <location>
        <position position="1"/>
    </location>
</feature>
<accession>A0A382WZT5</accession>
<evidence type="ECO:0000259" key="2">
    <source>
        <dbReference type="Pfam" id="PF00892"/>
    </source>
</evidence>
<organism evidence="3">
    <name type="scientific">marine metagenome</name>
    <dbReference type="NCBI Taxonomy" id="408172"/>
    <lineage>
        <taxon>unclassified sequences</taxon>
        <taxon>metagenomes</taxon>
        <taxon>ecological metagenomes</taxon>
    </lineage>
</organism>
<evidence type="ECO:0000256" key="1">
    <source>
        <dbReference type="SAM" id="Phobius"/>
    </source>
</evidence>
<feature type="transmembrane region" description="Helical" evidence="1">
    <location>
        <begin position="159"/>
        <end position="176"/>
    </location>
</feature>
<sequence length="263" mass="28977">VTSETEIKTATRGTNQLAGILLAMGAILLFCLMDLQAKYLGQYLHVTQIVWARYFGLFIILMVLFAPRRGLGLVRSKRPVLQWIRSLLLLFCTIAFFLAIQFMSLADAVSISFLSPLLVTALGVPLLGEVVGKHRWGAVFVGFLGAMIIIRPGLGVMHWAAWLLLAVAFGYALYQITTRMIAGQDDAVMSLFYTAFIGAGLVTVIVPFFWRNPVETEHWLMLAGLGAIGGLSHYMLIKAFEFAPVSVLAPISYTSLPWNTLFG</sequence>
<feature type="transmembrane region" description="Helical" evidence="1">
    <location>
        <begin position="216"/>
        <end position="236"/>
    </location>
</feature>
<proteinExistence type="predicted"/>
<feature type="transmembrane region" description="Helical" evidence="1">
    <location>
        <begin position="188"/>
        <end position="210"/>
    </location>
</feature>
<dbReference type="SUPFAM" id="SSF103481">
    <property type="entry name" value="Multidrug resistance efflux transporter EmrE"/>
    <property type="match status" value="2"/>
</dbReference>
<gene>
    <name evidence="3" type="ORF">METZ01_LOCUS417320</name>
</gene>
<feature type="transmembrane region" description="Helical" evidence="1">
    <location>
        <begin position="87"/>
        <end position="105"/>
    </location>
</feature>
<dbReference type="EMBL" id="UINC01163909">
    <property type="protein sequence ID" value="SVD64466.1"/>
    <property type="molecule type" value="Genomic_DNA"/>
</dbReference>
<dbReference type="InterPro" id="IPR000620">
    <property type="entry name" value="EamA_dom"/>
</dbReference>
<protein>
    <recommendedName>
        <fullName evidence="2">EamA domain-containing protein</fullName>
    </recommendedName>
</protein>
<feature type="transmembrane region" description="Helical" evidence="1">
    <location>
        <begin position="111"/>
        <end position="128"/>
    </location>
</feature>
<dbReference type="GO" id="GO:0016020">
    <property type="term" value="C:membrane"/>
    <property type="evidence" value="ECO:0007669"/>
    <property type="project" value="InterPro"/>
</dbReference>
<feature type="non-terminal residue" evidence="3">
    <location>
        <position position="263"/>
    </location>
</feature>
<name>A0A382WZT5_9ZZZZ</name>
<dbReference type="PANTHER" id="PTHR22911:SF103">
    <property type="entry name" value="BLR2811 PROTEIN"/>
    <property type="match status" value="1"/>
</dbReference>
<dbReference type="PANTHER" id="PTHR22911">
    <property type="entry name" value="ACYL-MALONYL CONDENSING ENZYME-RELATED"/>
    <property type="match status" value="1"/>
</dbReference>
<reference evidence="3" key="1">
    <citation type="submission" date="2018-05" db="EMBL/GenBank/DDBJ databases">
        <authorList>
            <person name="Lanie J.A."/>
            <person name="Ng W.-L."/>
            <person name="Kazmierczak K.M."/>
            <person name="Andrzejewski T.M."/>
            <person name="Davidsen T.M."/>
            <person name="Wayne K.J."/>
            <person name="Tettelin H."/>
            <person name="Glass J.I."/>
            <person name="Rusch D."/>
            <person name="Podicherti R."/>
            <person name="Tsui H.-C.T."/>
            <person name="Winkler M.E."/>
        </authorList>
    </citation>
    <scope>NUCLEOTIDE SEQUENCE</scope>
</reference>
<feature type="domain" description="EamA" evidence="2">
    <location>
        <begin position="18"/>
        <end position="150"/>
    </location>
</feature>
<keyword evidence="1" id="KW-0812">Transmembrane</keyword>
<keyword evidence="1" id="KW-1133">Transmembrane helix</keyword>